<feature type="transmembrane region" description="Helical" evidence="1">
    <location>
        <begin position="47"/>
        <end position="65"/>
    </location>
</feature>
<keyword evidence="1" id="KW-1133">Transmembrane helix</keyword>
<evidence type="ECO:0000313" key="3">
    <source>
        <dbReference type="Proteomes" id="UP000237000"/>
    </source>
</evidence>
<gene>
    <name evidence="2" type="ORF">TorRG33x02_175550</name>
</gene>
<evidence type="ECO:0008006" key="4">
    <source>
        <dbReference type="Google" id="ProtNLM"/>
    </source>
</evidence>
<feature type="transmembrane region" description="Helical" evidence="1">
    <location>
        <begin position="12"/>
        <end position="35"/>
    </location>
</feature>
<evidence type="ECO:0000256" key="1">
    <source>
        <dbReference type="SAM" id="Phobius"/>
    </source>
</evidence>
<dbReference type="InParanoid" id="A0A2P5EM94"/>
<evidence type="ECO:0000313" key="2">
    <source>
        <dbReference type="EMBL" id="PON86619.1"/>
    </source>
</evidence>
<dbReference type="Proteomes" id="UP000237000">
    <property type="component" value="Unassembled WGS sequence"/>
</dbReference>
<name>A0A2P5EM94_TREOI</name>
<reference evidence="3" key="1">
    <citation type="submission" date="2016-06" db="EMBL/GenBank/DDBJ databases">
        <title>Parallel loss of symbiosis genes in relatives of nitrogen-fixing non-legume Parasponia.</title>
        <authorList>
            <person name="Van Velzen R."/>
            <person name="Holmer R."/>
            <person name="Bu F."/>
            <person name="Rutten L."/>
            <person name="Van Zeijl A."/>
            <person name="Liu W."/>
            <person name="Santuari L."/>
            <person name="Cao Q."/>
            <person name="Sharma T."/>
            <person name="Shen D."/>
            <person name="Roswanjaya Y."/>
            <person name="Wardhani T."/>
            <person name="Kalhor M.S."/>
            <person name="Jansen J."/>
            <person name="Van den Hoogen J."/>
            <person name="Gungor B."/>
            <person name="Hartog M."/>
            <person name="Hontelez J."/>
            <person name="Verver J."/>
            <person name="Yang W.-C."/>
            <person name="Schijlen E."/>
            <person name="Repin R."/>
            <person name="Schilthuizen M."/>
            <person name="Schranz E."/>
            <person name="Heidstra R."/>
            <person name="Miyata K."/>
            <person name="Fedorova E."/>
            <person name="Kohlen W."/>
            <person name="Bisseling T."/>
            <person name="Smit S."/>
            <person name="Geurts R."/>
        </authorList>
    </citation>
    <scope>NUCLEOTIDE SEQUENCE [LARGE SCALE GENOMIC DNA]</scope>
    <source>
        <strain evidence="3">cv. RG33-2</strain>
    </source>
</reference>
<protein>
    <recommendedName>
        <fullName evidence="4">Transmembrane protein</fullName>
    </recommendedName>
</protein>
<dbReference type="AlphaFoldDB" id="A0A2P5EM94"/>
<proteinExistence type="predicted"/>
<accession>A0A2P5EM94</accession>
<sequence>MENCPQVSRVYFLQLNVFTGSLGLCQLGMPFGMSGRRSNSASASRKLSSFCFYLNSCLMASSFFPSPLCLVPLSSLVLPRVIALGTVCVMRVALYCERPGLTVKISLRAESYLAFLPLAVGVLRLILWC</sequence>
<dbReference type="EMBL" id="JXTC01000129">
    <property type="protein sequence ID" value="PON86619.1"/>
    <property type="molecule type" value="Genomic_DNA"/>
</dbReference>
<comment type="caution">
    <text evidence="2">The sequence shown here is derived from an EMBL/GenBank/DDBJ whole genome shotgun (WGS) entry which is preliminary data.</text>
</comment>
<keyword evidence="1" id="KW-0812">Transmembrane</keyword>
<feature type="transmembrane region" description="Helical" evidence="1">
    <location>
        <begin position="109"/>
        <end position="127"/>
    </location>
</feature>
<keyword evidence="1" id="KW-0472">Membrane</keyword>
<keyword evidence="3" id="KW-1185">Reference proteome</keyword>
<organism evidence="2 3">
    <name type="scientific">Trema orientale</name>
    <name type="common">Charcoal tree</name>
    <name type="synonym">Celtis orientalis</name>
    <dbReference type="NCBI Taxonomy" id="63057"/>
    <lineage>
        <taxon>Eukaryota</taxon>
        <taxon>Viridiplantae</taxon>
        <taxon>Streptophyta</taxon>
        <taxon>Embryophyta</taxon>
        <taxon>Tracheophyta</taxon>
        <taxon>Spermatophyta</taxon>
        <taxon>Magnoliopsida</taxon>
        <taxon>eudicotyledons</taxon>
        <taxon>Gunneridae</taxon>
        <taxon>Pentapetalae</taxon>
        <taxon>rosids</taxon>
        <taxon>fabids</taxon>
        <taxon>Rosales</taxon>
        <taxon>Cannabaceae</taxon>
        <taxon>Trema</taxon>
    </lineage>
</organism>